<feature type="compositionally biased region" description="Low complexity" evidence="4">
    <location>
        <begin position="1092"/>
        <end position="1104"/>
    </location>
</feature>
<evidence type="ECO:0000256" key="2">
    <source>
        <dbReference type="ARBA" id="ARBA00010879"/>
    </source>
</evidence>
<organism evidence="6 7">
    <name type="scientific">Aldrovandia affinis</name>
    <dbReference type="NCBI Taxonomy" id="143900"/>
    <lineage>
        <taxon>Eukaryota</taxon>
        <taxon>Metazoa</taxon>
        <taxon>Chordata</taxon>
        <taxon>Craniata</taxon>
        <taxon>Vertebrata</taxon>
        <taxon>Euteleostomi</taxon>
        <taxon>Actinopterygii</taxon>
        <taxon>Neopterygii</taxon>
        <taxon>Teleostei</taxon>
        <taxon>Notacanthiformes</taxon>
        <taxon>Halosauridae</taxon>
        <taxon>Aldrovandia</taxon>
    </lineage>
</organism>
<dbReference type="InterPro" id="IPR014752">
    <property type="entry name" value="Arrestin-like_C"/>
</dbReference>
<dbReference type="PANTHER" id="PTHR33064">
    <property type="entry name" value="POL PROTEIN"/>
    <property type="match status" value="1"/>
</dbReference>
<dbReference type="SMART" id="SM01017">
    <property type="entry name" value="Arrestin_C"/>
    <property type="match status" value="1"/>
</dbReference>
<dbReference type="AlphaFoldDB" id="A0AAD7WG61"/>
<comment type="similarity">
    <text evidence="2">Belongs to the beta type-B retroviral polymerase family. HERV class-II K(HML-2) pol subfamily.</text>
</comment>
<protein>
    <recommendedName>
        <fullName evidence="3">ribonuclease H</fullName>
        <ecNumber evidence="3">3.1.26.4</ecNumber>
    </recommendedName>
</protein>
<dbReference type="Pfam" id="PF17919">
    <property type="entry name" value="RT_RNaseH_2"/>
    <property type="match status" value="1"/>
</dbReference>
<proteinExistence type="inferred from homology"/>
<dbReference type="Gene3D" id="3.10.10.10">
    <property type="entry name" value="HIV Type 1 Reverse Transcriptase, subunit A, domain 1"/>
    <property type="match status" value="1"/>
</dbReference>
<reference evidence="6" key="1">
    <citation type="journal article" date="2023" name="Science">
        <title>Genome structures resolve the early diversification of teleost fishes.</title>
        <authorList>
            <person name="Parey E."/>
            <person name="Louis A."/>
            <person name="Montfort J."/>
            <person name="Bouchez O."/>
            <person name="Roques C."/>
            <person name="Iampietro C."/>
            <person name="Lluch J."/>
            <person name="Castinel A."/>
            <person name="Donnadieu C."/>
            <person name="Desvignes T."/>
            <person name="Floi Bucao C."/>
            <person name="Jouanno E."/>
            <person name="Wen M."/>
            <person name="Mejri S."/>
            <person name="Dirks R."/>
            <person name="Jansen H."/>
            <person name="Henkel C."/>
            <person name="Chen W.J."/>
            <person name="Zahm M."/>
            <person name="Cabau C."/>
            <person name="Klopp C."/>
            <person name="Thompson A.W."/>
            <person name="Robinson-Rechavi M."/>
            <person name="Braasch I."/>
            <person name="Lecointre G."/>
            <person name="Bobe J."/>
            <person name="Postlethwait J.H."/>
            <person name="Berthelot C."/>
            <person name="Roest Crollius H."/>
            <person name="Guiguen Y."/>
        </authorList>
    </citation>
    <scope>NUCLEOTIDE SEQUENCE</scope>
    <source>
        <strain evidence="6">NC1722</strain>
    </source>
</reference>
<evidence type="ECO:0000259" key="5">
    <source>
        <dbReference type="PROSITE" id="PS50878"/>
    </source>
</evidence>
<evidence type="ECO:0000256" key="3">
    <source>
        <dbReference type="ARBA" id="ARBA00012180"/>
    </source>
</evidence>
<evidence type="ECO:0000313" key="6">
    <source>
        <dbReference type="EMBL" id="KAJ8395891.1"/>
    </source>
</evidence>
<dbReference type="SUPFAM" id="SSF56672">
    <property type="entry name" value="DNA/RNA polymerases"/>
    <property type="match status" value="1"/>
</dbReference>
<keyword evidence="7" id="KW-1185">Reference proteome</keyword>
<dbReference type="InterPro" id="IPR011022">
    <property type="entry name" value="Arrestin_C-like"/>
</dbReference>
<dbReference type="InterPro" id="IPR011021">
    <property type="entry name" value="Arrestin-like_N"/>
</dbReference>
<dbReference type="CDD" id="cd01647">
    <property type="entry name" value="RT_LTR"/>
    <property type="match status" value="1"/>
</dbReference>
<dbReference type="InterPro" id="IPR041577">
    <property type="entry name" value="RT_RNaseH_2"/>
</dbReference>
<dbReference type="InterPro" id="IPR000477">
    <property type="entry name" value="RT_dom"/>
</dbReference>
<dbReference type="InterPro" id="IPR051320">
    <property type="entry name" value="Viral_Replic_Matur_Polypro"/>
</dbReference>
<dbReference type="InterPro" id="IPR043502">
    <property type="entry name" value="DNA/RNA_pol_sf"/>
</dbReference>
<dbReference type="Pfam" id="PF02752">
    <property type="entry name" value="Arrestin_C"/>
    <property type="match status" value="1"/>
</dbReference>
<feature type="region of interest" description="Disordered" evidence="4">
    <location>
        <begin position="1079"/>
        <end position="1104"/>
    </location>
</feature>
<feature type="domain" description="Reverse transcriptase" evidence="5">
    <location>
        <begin position="333"/>
        <end position="512"/>
    </location>
</feature>
<dbReference type="Pfam" id="PF00078">
    <property type="entry name" value="RVT_1"/>
    <property type="match status" value="1"/>
</dbReference>
<dbReference type="InterPro" id="IPR043128">
    <property type="entry name" value="Rev_trsase/Diguanyl_cyclase"/>
</dbReference>
<gene>
    <name evidence="6" type="ORF">AAFF_G00027740</name>
</gene>
<accession>A0AAD7WG61</accession>
<dbReference type="Gene3D" id="3.30.70.270">
    <property type="match status" value="2"/>
</dbReference>
<name>A0AAD7WG61_9TELE</name>
<comment type="similarity">
    <text evidence="1">Belongs to the arrestin family.</text>
</comment>
<dbReference type="GO" id="GO:0004523">
    <property type="term" value="F:RNA-DNA hybrid ribonuclease activity"/>
    <property type="evidence" value="ECO:0007669"/>
    <property type="project" value="UniProtKB-EC"/>
</dbReference>
<feature type="compositionally biased region" description="Pro residues" evidence="4">
    <location>
        <begin position="953"/>
        <end position="969"/>
    </location>
</feature>
<dbReference type="PROSITE" id="PS50878">
    <property type="entry name" value="RT_POL"/>
    <property type="match status" value="1"/>
</dbReference>
<dbReference type="SUPFAM" id="SSF81296">
    <property type="entry name" value="E set domains"/>
    <property type="match status" value="2"/>
</dbReference>
<dbReference type="Proteomes" id="UP001221898">
    <property type="component" value="Unassembled WGS sequence"/>
</dbReference>
<dbReference type="PANTHER" id="PTHR33064:SF37">
    <property type="entry name" value="RIBONUCLEASE H"/>
    <property type="match status" value="1"/>
</dbReference>
<dbReference type="EMBL" id="JAINUG010000112">
    <property type="protein sequence ID" value="KAJ8395891.1"/>
    <property type="molecule type" value="Genomic_DNA"/>
</dbReference>
<dbReference type="Gene3D" id="2.60.40.640">
    <property type="match status" value="2"/>
</dbReference>
<dbReference type="Pfam" id="PF00339">
    <property type="entry name" value="Arrestin_N"/>
    <property type="match status" value="1"/>
</dbReference>
<comment type="caution">
    <text evidence="6">The sequence shown here is derived from an EMBL/GenBank/DDBJ whole genome shotgun (WGS) entry which is preliminary data.</text>
</comment>
<dbReference type="GO" id="GO:0007399">
    <property type="term" value="P:nervous system development"/>
    <property type="evidence" value="ECO:0007669"/>
    <property type="project" value="UniProtKB-ARBA"/>
</dbReference>
<sequence length="1104" mass="121602">MACTLSEAAEASLLQHNPDLRRCPADDVVIIGCGGHQVTPKAIYDVDVVAYDCKMVVPMLVVPGQTDDMILGSNAIKKILELMRKTDSYWRLVSEPSGGSDEDCHRFFSLLSNTERWRGDTVPDKVGTLKLQQCVTLQPQSEHLVWGKLPASAPISVGSTVVVEPTQSRCRSSKVLVGRVVTPMWGDRWLPIKVMNPTSEPVVLKRNTKLADVFPCIAAEDLSQPDHIQAFPQSVTGAPVTRSKEDVRRALDELGLQDLDLDACEVSDLWRERLCQIIERYEAIFSRHKLDCGEASDFVHKIHLVDERPFHLPYRRLPPNHYEKLRTAISDMEEKGIIRKSNSEYASPLVLVWKKNGDLRICTDFRCLNAKTVRDAHPLPHQADALAALGGNAYFSTMDLTSGFYNVPLHEDHKKYTAFSSPFGLHEYNRMPQGLSNSPATFMRMMLSIFGDENFTSLLCYLDDLMVFAPTEQLALERLEMVFSCLKKHNLKLAPKKCYLLRKTVSFLGHVITGSGVQTDPGKVEAIGQVQVSDLMDSDGVTPSQKKIRSFLGMVLYYQHFIEDCSAKATPLFKLLSEQKAGGKARRGWKSKKKCHSSVKLTPDDWTPECRVAFDTLKHDLLHTVTLAHPDFGKPFILAVDASFDGIGAVISQLQPGDMGKLQEFDITFTNNKVVYSPGESISGTVNITSGNSLQYKAIKVNCLGSCGVSNKMNDTTWAVEEQYFSSTLAVADKGTLAQGEHSFPFQFLIPASAPTSFEGPFGKITYRVRAVIDTSRFSKDYKAQKPFYLLNLLNLNEVPEIEQPSSAVMTRKFTYLLVKTGILMLKARSDLRGYTPGQVIRLATEIHNKSGKDTGCVLASLIQKVTYKTKRAIYDLRTIAEVEGAGVKAGKHAEWKEQIIVPPLPQSVLAGCSLIEIDYFIQVSLKSPDAVVTLPIYIGNIAINVTPSRNTPAPPSPPPHAPPRPTPRASPGGVTPSAPPAEEDEELGAGGLVSEEIPTKSHSQQDQSAQLPCLSPSAFSYAPGLTFSQNQQRCDTPAPSGPLFCVSTGATIPFFSDGSATPVPTSCPLILPPEYSTWDYPHEPPPTYEESCSSNNSSFSGRQ</sequence>
<evidence type="ECO:0000256" key="1">
    <source>
        <dbReference type="ARBA" id="ARBA00005298"/>
    </source>
</evidence>
<feature type="region of interest" description="Disordered" evidence="4">
    <location>
        <begin position="950"/>
        <end position="989"/>
    </location>
</feature>
<evidence type="ECO:0000313" key="7">
    <source>
        <dbReference type="Proteomes" id="UP001221898"/>
    </source>
</evidence>
<dbReference type="EC" id="3.1.26.4" evidence="3"/>
<dbReference type="InterPro" id="IPR014756">
    <property type="entry name" value="Ig_E-set"/>
</dbReference>
<evidence type="ECO:0000256" key="4">
    <source>
        <dbReference type="SAM" id="MobiDB-lite"/>
    </source>
</evidence>